<feature type="non-terminal residue" evidence="4">
    <location>
        <position position="1"/>
    </location>
</feature>
<reference evidence="4 5" key="1">
    <citation type="submission" date="2015-07" db="EMBL/GenBank/DDBJ databases">
        <authorList>
            <person name="Ju K.-S."/>
            <person name="Doroghazi J.R."/>
            <person name="Metcalf W.W."/>
        </authorList>
    </citation>
    <scope>NUCLEOTIDE SEQUENCE [LARGE SCALE GENOMIC DNA]</scope>
    <source>
        <strain evidence="4 5">NRRL B-3589</strain>
    </source>
</reference>
<dbReference type="EMBL" id="LGUT01000036">
    <property type="protein sequence ID" value="KOG91927.1"/>
    <property type="molecule type" value="Genomic_DNA"/>
</dbReference>
<dbReference type="Proteomes" id="UP000037020">
    <property type="component" value="Unassembled WGS sequence"/>
</dbReference>
<proteinExistence type="predicted"/>
<dbReference type="InterPro" id="IPR017850">
    <property type="entry name" value="Alkaline_phosphatase_core_sf"/>
</dbReference>
<organism evidence="4 5">
    <name type="scientific">Streptomyces varsoviensis</name>
    <dbReference type="NCBI Taxonomy" id="67373"/>
    <lineage>
        <taxon>Bacteria</taxon>
        <taxon>Bacillati</taxon>
        <taxon>Actinomycetota</taxon>
        <taxon>Actinomycetes</taxon>
        <taxon>Kitasatosporales</taxon>
        <taxon>Streptomycetaceae</taxon>
        <taxon>Streptomyces</taxon>
    </lineage>
</organism>
<dbReference type="Pfam" id="PF04185">
    <property type="entry name" value="Phosphoesterase"/>
    <property type="match status" value="1"/>
</dbReference>
<comment type="caution">
    <text evidence="4">The sequence shown here is derived from an EMBL/GenBank/DDBJ whole genome shotgun (WGS) entry which is preliminary data.</text>
</comment>
<evidence type="ECO:0000256" key="2">
    <source>
        <dbReference type="ARBA" id="ARBA00023026"/>
    </source>
</evidence>
<protein>
    <recommendedName>
        <fullName evidence="6">Phospholipase C</fullName>
    </recommendedName>
</protein>
<keyword evidence="1" id="KW-0378">Hydrolase</keyword>
<evidence type="ECO:0000313" key="5">
    <source>
        <dbReference type="Proteomes" id="UP000037020"/>
    </source>
</evidence>
<keyword evidence="5" id="KW-1185">Reference proteome</keyword>
<name>A0ABR5JF10_9ACTN</name>
<evidence type="ECO:0008006" key="6">
    <source>
        <dbReference type="Google" id="ProtNLM"/>
    </source>
</evidence>
<evidence type="ECO:0000313" key="4">
    <source>
        <dbReference type="EMBL" id="KOG91927.1"/>
    </source>
</evidence>
<evidence type="ECO:0000256" key="1">
    <source>
        <dbReference type="ARBA" id="ARBA00022801"/>
    </source>
</evidence>
<dbReference type="Gene3D" id="3.40.720.10">
    <property type="entry name" value="Alkaline Phosphatase, subunit A"/>
    <property type="match status" value="1"/>
</dbReference>
<accession>A0ABR5JF10</accession>
<feature type="region of interest" description="Disordered" evidence="3">
    <location>
        <begin position="55"/>
        <end position="75"/>
    </location>
</feature>
<evidence type="ECO:0000256" key="3">
    <source>
        <dbReference type="SAM" id="MobiDB-lite"/>
    </source>
</evidence>
<dbReference type="InterPro" id="IPR007312">
    <property type="entry name" value="Phosphoesterase"/>
</dbReference>
<sequence length="75" mass="7988">VGAEGRAAGAEAQKGGGVGEIRHIVVLMQENRSFDHYFGSLRGVRGFDDRQGLVFPDGSSVLRQPDPGRTDGGYL</sequence>
<keyword evidence="2" id="KW-0843">Virulence</keyword>
<feature type="non-terminal residue" evidence="4">
    <location>
        <position position="75"/>
    </location>
</feature>
<gene>
    <name evidence="4" type="ORF">ADK38_00485</name>
</gene>